<sequence length="297" mass="30899">MTQYFRGSGRTLLALTTGIALVIAAPALASPRNDPGKNMKGGPHACMHHGKKMSRLVVSGQGEARVAPDLAEIQLGVTSQAESAAEAMQKNSEQQGAVIDALKDAGIEAANIQTSGLQLNPRMEYPENGAPTINGYEASNMVTIRVTDVSMLGEVLDSIVAAGANQIQGINFQRDDAEETGDEALRSAVEDARRKADVMAEAAGMRLGPVIALRDMPAVGGPEPMMMRAEAAKGAATPIEAGELSLSAQVQVEYALIGDKGSKDCVPGSADKPDQAGEEALESDVPDDTSSESPETN</sequence>
<name>A0A418SS95_9RHOB</name>
<dbReference type="PANTHER" id="PTHR34387">
    <property type="entry name" value="SLR1258 PROTEIN"/>
    <property type="match status" value="1"/>
</dbReference>
<gene>
    <name evidence="3" type="ORF">D3P04_15175</name>
</gene>
<dbReference type="Gene3D" id="3.30.110.170">
    <property type="entry name" value="Protein of unknown function (DUF541), domain 1"/>
    <property type="match status" value="1"/>
</dbReference>
<dbReference type="PANTHER" id="PTHR34387:SF1">
    <property type="entry name" value="PERIPLASMIC IMMUNOGENIC PROTEIN"/>
    <property type="match status" value="1"/>
</dbReference>
<dbReference type="AlphaFoldDB" id="A0A418SS95"/>
<dbReference type="EMBL" id="QZCG01000010">
    <property type="protein sequence ID" value="RJE83738.1"/>
    <property type="molecule type" value="Genomic_DNA"/>
</dbReference>
<dbReference type="Pfam" id="PF04402">
    <property type="entry name" value="SIMPL"/>
    <property type="match status" value="1"/>
</dbReference>
<dbReference type="InterPro" id="IPR007497">
    <property type="entry name" value="SIMPL/DUF541"/>
</dbReference>
<feature type="region of interest" description="Disordered" evidence="1">
    <location>
        <begin position="260"/>
        <end position="297"/>
    </location>
</feature>
<reference evidence="4" key="1">
    <citation type="submission" date="2018-09" db="EMBL/GenBank/DDBJ databases">
        <title>Acidovorax cavernicola nov. sp. isolated from Gruta de las Maravillas (Aracena, Spain).</title>
        <authorList>
            <person name="Jurado V."/>
            <person name="Gutierrez-Patricio S."/>
            <person name="Gonzalez-Pimentel J.L."/>
            <person name="Miller A.Z."/>
            <person name="Laiz L."/>
            <person name="Saiz-Jimenez C."/>
        </authorList>
    </citation>
    <scope>NUCLEOTIDE SEQUENCE [LARGE SCALE GENOMIC DNA]</scope>
    <source>
        <strain evidence="4">1011MAR3C25</strain>
    </source>
</reference>
<proteinExistence type="predicted"/>
<evidence type="ECO:0000313" key="3">
    <source>
        <dbReference type="EMBL" id="RJE83738.1"/>
    </source>
</evidence>
<comment type="caution">
    <text evidence="3">The sequence shown here is derived from an EMBL/GenBank/DDBJ whole genome shotgun (WGS) entry which is preliminary data.</text>
</comment>
<feature type="signal peptide" evidence="2">
    <location>
        <begin position="1"/>
        <end position="29"/>
    </location>
</feature>
<feature type="compositionally biased region" description="Acidic residues" evidence="1">
    <location>
        <begin position="276"/>
        <end position="290"/>
    </location>
</feature>
<evidence type="ECO:0000313" key="4">
    <source>
        <dbReference type="Proteomes" id="UP000284202"/>
    </source>
</evidence>
<keyword evidence="4" id="KW-1185">Reference proteome</keyword>
<dbReference type="Gene3D" id="3.30.70.2970">
    <property type="entry name" value="Protein of unknown function (DUF541), domain 2"/>
    <property type="match status" value="1"/>
</dbReference>
<protein>
    <submittedName>
        <fullName evidence="3">SIMPL domain-containing protein</fullName>
    </submittedName>
</protein>
<dbReference type="GO" id="GO:0006974">
    <property type="term" value="P:DNA damage response"/>
    <property type="evidence" value="ECO:0007669"/>
    <property type="project" value="TreeGrafter"/>
</dbReference>
<accession>A0A418SS95</accession>
<dbReference type="Proteomes" id="UP000284202">
    <property type="component" value="Unassembled WGS sequence"/>
</dbReference>
<dbReference type="RefSeq" id="WP_119750361.1">
    <property type="nucleotide sequence ID" value="NZ_QZCG01000010.1"/>
</dbReference>
<dbReference type="OrthoDB" id="9813144at2"/>
<evidence type="ECO:0000256" key="1">
    <source>
        <dbReference type="SAM" id="MobiDB-lite"/>
    </source>
</evidence>
<feature type="chain" id="PRO_5019355185" evidence="2">
    <location>
        <begin position="30"/>
        <end position="297"/>
    </location>
</feature>
<keyword evidence="2" id="KW-0732">Signal</keyword>
<dbReference type="InterPro" id="IPR052022">
    <property type="entry name" value="26kDa_periplasmic_antigen"/>
</dbReference>
<organism evidence="3 4">
    <name type="scientific">Paracoccus onubensis</name>
    <dbReference type="NCBI Taxonomy" id="1675788"/>
    <lineage>
        <taxon>Bacteria</taxon>
        <taxon>Pseudomonadati</taxon>
        <taxon>Pseudomonadota</taxon>
        <taxon>Alphaproteobacteria</taxon>
        <taxon>Rhodobacterales</taxon>
        <taxon>Paracoccaceae</taxon>
        <taxon>Paracoccus</taxon>
    </lineage>
</organism>
<evidence type="ECO:0000256" key="2">
    <source>
        <dbReference type="SAM" id="SignalP"/>
    </source>
</evidence>